<dbReference type="Proteomes" id="UP000049077">
    <property type="component" value="Unassembled WGS sequence"/>
</dbReference>
<dbReference type="GO" id="GO:0005886">
    <property type="term" value="C:plasma membrane"/>
    <property type="evidence" value="ECO:0007669"/>
    <property type="project" value="UniProtKB-SubCell"/>
</dbReference>
<evidence type="ECO:0000256" key="9">
    <source>
        <dbReference type="ARBA" id="ARBA00023065"/>
    </source>
</evidence>
<comment type="similarity">
    <text evidence="2 15">Belongs to the sodium:solute symporter (SSF) (TC 2.A.21) family.</text>
</comment>
<reference evidence="17 19" key="1">
    <citation type="submission" date="2014-06" db="EMBL/GenBank/DDBJ databases">
        <authorList>
            <person name="Le Roux F."/>
        </authorList>
    </citation>
    <scope>NUCLEOTIDE SEQUENCE</scope>
    <source>
        <strain evidence="18 19">J5-4</strain>
        <strain evidence="17">J5-5</strain>
    </source>
</reference>
<sequence length="497" mass="53394">MIENSFAITTTFIAYLIMMLAIGVIAYKRTSNSTDYFLGGRSLGPWPAALSAGASDMSGWLLLGLPGYAYAAGFEAFWLAGGLLVGTWANWLISAKRLRTYSITTESLTLPEFLSRRFNDNSKLIQTISAFFILLFFLFYTSSGLVAGGKLFETVFGLDYTTAVIIGTVCVVSYTLFGGFLAVSWTDLVQGLLMSAALLIVPIAAMNGGLGQLSTDLHNINPELLTLWNDAKGEPLSAIAIISLAAWGLGYFGQPHILARFKATRTNKDLTTARRIAVVWTALSMVGAMLVGLVGLIYVTNSGAPKLDDGEKIFMLLVNAMFHPVIAGILLAAILAAIMSTADSQLLVSSSAMAEDLYKQVLKKDATSEEIVRVGRFAVILISLIALVLAMTPDSSVLGLVSYAWAGFGAAFGPAIVLSLYWSRMNRNGALAGIVVGGVTIVLWKQFTGGWFDVYEIVPGIILSTISIVIVSLITGEPEDEVKKQHAEFEKNLVELD</sequence>
<proteinExistence type="inferred from homology"/>
<evidence type="ECO:0000256" key="6">
    <source>
        <dbReference type="ARBA" id="ARBA00022847"/>
    </source>
</evidence>
<evidence type="ECO:0000256" key="16">
    <source>
        <dbReference type="RuleBase" id="RU366012"/>
    </source>
</evidence>
<keyword evidence="6 16" id="KW-0769">Symport</keyword>
<dbReference type="FunFam" id="1.20.1730.10:FF:000002">
    <property type="entry name" value="Sodium/proline symporter"/>
    <property type="match status" value="1"/>
</dbReference>
<dbReference type="InterPro" id="IPR011851">
    <property type="entry name" value="Na/Pro_symporter"/>
</dbReference>
<evidence type="ECO:0000256" key="5">
    <source>
        <dbReference type="ARBA" id="ARBA00022692"/>
    </source>
</evidence>
<keyword evidence="16" id="KW-0029">Amino-acid transport</keyword>
<dbReference type="CDD" id="cd11475">
    <property type="entry name" value="SLC5sbd_PutP"/>
    <property type="match status" value="1"/>
</dbReference>
<evidence type="ECO:0000256" key="1">
    <source>
        <dbReference type="ARBA" id="ARBA00004651"/>
    </source>
</evidence>
<evidence type="ECO:0000256" key="2">
    <source>
        <dbReference type="ARBA" id="ARBA00006434"/>
    </source>
</evidence>
<evidence type="ECO:0000256" key="12">
    <source>
        <dbReference type="ARBA" id="ARBA00033708"/>
    </source>
</evidence>
<keyword evidence="16" id="KW-0997">Cell inner membrane</keyword>
<feature type="transmembrane region" description="Helical" evidence="16">
    <location>
        <begin position="429"/>
        <end position="445"/>
    </location>
</feature>
<evidence type="ECO:0000256" key="11">
    <source>
        <dbReference type="ARBA" id="ARBA00023201"/>
    </source>
</evidence>
<evidence type="ECO:0000256" key="15">
    <source>
        <dbReference type="RuleBase" id="RU362091"/>
    </source>
</evidence>
<keyword evidence="4" id="KW-1003">Cell membrane</keyword>
<keyword evidence="11 16" id="KW-0739">Sodium transport</keyword>
<feature type="transmembrane region" description="Helical" evidence="16">
    <location>
        <begin position="6"/>
        <end position="27"/>
    </location>
</feature>
<dbReference type="AlphaFoldDB" id="A0A4R2G4M8"/>
<feature type="transmembrane region" description="Helical" evidence="16">
    <location>
        <begin position="457"/>
        <end position="476"/>
    </location>
</feature>
<dbReference type="Proteomes" id="UP000049495">
    <property type="component" value="Unassembled WGS sequence"/>
</dbReference>
<evidence type="ECO:0000256" key="3">
    <source>
        <dbReference type="ARBA" id="ARBA00022448"/>
    </source>
</evidence>
<dbReference type="PANTHER" id="PTHR48086">
    <property type="entry name" value="SODIUM/PROLINE SYMPORTER-RELATED"/>
    <property type="match status" value="1"/>
</dbReference>
<keyword evidence="3 16" id="KW-0813">Transport</keyword>
<feature type="transmembrane region" description="Helical" evidence="16">
    <location>
        <begin position="124"/>
        <end position="143"/>
    </location>
</feature>
<keyword evidence="9 16" id="KW-0406">Ion transport</keyword>
<comment type="catalytic activity">
    <reaction evidence="12">
        <text>L-proline(in) + Na(+)(in) = L-proline(out) + Na(+)(out)</text>
        <dbReference type="Rhea" id="RHEA:28967"/>
        <dbReference type="ChEBI" id="CHEBI:29101"/>
        <dbReference type="ChEBI" id="CHEBI:60039"/>
    </reaction>
</comment>
<keyword evidence="7 16" id="KW-1133">Transmembrane helix</keyword>
<feature type="transmembrane region" description="Helical" evidence="16">
    <location>
        <begin position="403"/>
        <end position="422"/>
    </location>
</feature>
<dbReference type="InterPro" id="IPR038377">
    <property type="entry name" value="Na/Glc_symporter_sf"/>
</dbReference>
<dbReference type="PROSITE" id="PS00457">
    <property type="entry name" value="NA_SOLUT_SYMP_2"/>
    <property type="match status" value="1"/>
</dbReference>
<dbReference type="GO" id="GO:0015824">
    <property type="term" value="P:proline transport"/>
    <property type="evidence" value="ECO:0007669"/>
    <property type="project" value="UniProtKB-UniRule"/>
</dbReference>
<evidence type="ECO:0000256" key="7">
    <source>
        <dbReference type="ARBA" id="ARBA00022989"/>
    </source>
</evidence>
<dbReference type="PROSITE" id="PS50283">
    <property type="entry name" value="NA_SOLUT_SYMP_3"/>
    <property type="match status" value="1"/>
</dbReference>
<dbReference type="NCBIfam" id="TIGR02121">
    <property type="entry name" value="Na_Pro_sym"/>
    <property type="match status" value="1"/>
</dbReference>
<dbReference type="GO" id="GO:0015193">
    <property type="term" value="F:L-proline transmembrane transporter activity"/>
    <property type="evidence" value="ECO:0007669"/>
    <property type="project" value="TreeGrafter"/>
</dbReference>
<dbReference type="EMBL" id="CCJV01000077">
    <property type="protein sequence ID" value="CDT25347.1"/>
    <property type="molecule type" value="Genomic_DNA"/>
</dbReference>
<evidence type="ECO:0000256" key="4">
    <source>
        <dbReference type="ARBA" id="ARBA00022475"/>
    </source>
</evidence>
<feature type="transmembrane region" description="Helical" evidence="16">
    <location>
        <begin position="374"/>
        <end position="391"/>
    </location>
</feature>
<protein>
    <recommendedName>
        <fullName evidence="13 16">Sodium/proline symporter</fullName>
    </recommendedName>
    <alternativeName>
        <fullName evidence="14 16">Proline permease</fullName>
    </alternativeName>
</protein>
<organism evidence="17 20">
    <name type="scientific">Vibrio crassostreae</name>
    <dbReference type="NCBI Taxonomy" id="246167"/>
    <lineage>
        <taxon>Bacteria</taxon>
        <taxon>Pseudomonadati</taxon>
        <taxon>Pseudomonadota</taxon>
        <taxon>Gammaproteobacteria</taxon>
        <taxon>Vibrionales</taxon>
        <taxon>Vibrionaceae</taxon>
        <taxon>Vibrio</taxon>
    </lineage>
</organism>
<feature type="transmembrane region" description="Helical" evidence="16">
    <location>
        <begin position="313"/>
        <end position="338"/>
    </location>
</feature>
<dbReference type="InterPro" id="IPR050277">
    <property type="entry name" value="Sodium:Solute_Symporter"/>
</dbReference>
<keyword evidence="10 16" id="KW-0472">Membrane</keyword>
<keyword evidence="5 16" id="KW-0812">Transmembrane</keyword>
<evidence type="ECO:0000313" key="18">
    <source>
        <dbReference type="EMBL" id="CDT61637.1"/>
    </source>
</evidence>
<dbReference type="InterPro" id="IPR018212">
    <property type="entry name" value="Na/solute_symporter_CS"/>
</dbReference>
<evidence type="ECO:0000256" key="10">
    <source>
        <dbReference type="ARBA" id="ARBA00023136"/>
    </source>
</evidence>
<evidence type="ECO:0000313" key="19">
    <source>
        <dbReference type="Proteomes" id="UP000049077"/>
    </source>
</evidence>
<feature type="transmembrane region" description="Helical" evidence="16">
    <location>
        <begin position="192"/>
        <end position="215"/>
    </location>
</feature>
<evidence type="ECO:0000256" key="14">
    <source>
        <dbReference type="ARBA" id="ARBA00082709"/>
    </source>
</evidence>
<evidence type="ECO:0000313" key="20">
    <source>
        <dbReference type="Proteomes" id="UP000049495"/>
    </source>
</evidence>
<feature type="transmembrane region" description="Helical" evidence="16">
    <location>
        <begin position="76"/>
        <end position="93"/>
    </location>
</feature>
<feature type="transmembrane region" description="Helical" evidence="16">
    <location>
        <begin position="163"/>
        <end position="185"/>
    </location>
</feature>
<evidence type="ECO:0000313" key="17">
    <source>
        <dbReference type="EMBL" id="CDT25347.1"/>
    </source>
</evidence>
<comment type="subcellular location">
    <subcellularLocation>
        <location evidence="16">Cell inner membrane</location>
        <topology evidence="16">Multi-pass membrane protein</topology>
    </subcellularLocation>
    <subcellularLocation>
        <location evidence="1">Cell membrane</location>
        <topology evidence="1">Multi-pass membrane protein</topology>
    </subcellularLocation>
</comment>
<reference evidence="20" key="2">
    <citation type="submission" date="2014-06" db="EMBL/GenBank/DDBJ databases">
        <authorList>
            <person name="Le Roux Frederique"/>
        </authorList>
    </citation>
    <scope>NUCLEOTIDE SEQUENCE [LARGE SCALE GENOMIC DNA]</scope>
    <source>
        <strain evidence="20">J5-5</strain>
    </source>
</reference>
<accession>A0A4R2G4M8</accession>
<keyword evidence="8 16" id="KW-0915">Sodium</keyword>
<dbReference type="PANTHER" id="PTHR48086:SF3">
    <property type="entry name" value="SODIUM_PROLINE SYMPORTER"/>
    <property type="match status" value="1"/>
</dbReference>
<dbReference type="Gene3D" id="1.20.1730.10">
    <property type="entry name" value="Sodium/glucose cotransporter"/>
    <property type="match status" value="1"/>
</dbReference>
<comment type="caution">
    <text evidence="17">The sequence shown here is derived from an EMBL/GenBank/DDBJ whole genome shotgun (WGS) entry which is preliminary data.</text>
</comment>
<comment type="function">
    <text evidence="16">Catalyzes the sodium-dependent uptake of extracellular L-proline.</text>
</comment>
<dbReference type="EMBL" id="CCJX01000162">
    <property type="protein sequence ID" value="CDT61637.1"/>
    <property type="molecule type" value="Genomic_DNA"/>
</dbReference>
<feature type="transmembrane region" description="Helical" evidence="16">
    <location>
        <begin position="275"/>
        <end position="301"/>
    </location>
</feature>
<evidence type="ECO:0000256" key="13">
    <source>
        <dbReference type="ARBA" id="ARBA00067214"/>
    </source>
</evidence>
<gene>
    <name evidence="17" type="primary">putP</name>
    <name evidence="18" type="ORF">VCR4J5_740047</name>
    <name evidence="17" type="ORF">VCR5J5_190046</name>
</gene>
<dbReference type="GO" id="GO:0031402">
    <property type="term" value="F:sodium ion binding"/>
    <property type="evidence" value="ECO:0007669"/>
    <property type="project" value="UniProtKB-UniRule"/>
</dbReference>
<dbReference type="InterPro" id="IPR001734">
    <property type="entry name" value="Na/solute_symporter"/>
</dbReference>
<name>A0A4R2G4M8_9VIBR</name>
<dbReference type="GO" id="GO:0005298">
    <property type="term" value="F:proline:sodium symporter activity"/>
    <property type="evidence" value="ECO:0007669"/>
    <property type="project" value="UniProtKB-UniRule"/>
</dbReference>
<dbReference type="NCBIfam" id="TIGR00813">
    <property type="entry name" value="sss"/>
    <property type="match status" value="1"/>
</dbReference>
<dbReference type="Pfam" id="PF00474">
    <property type="entry name" value="SSF"/>
    <property type="match status" value="1"/>
</dbReference>
<evidence type="ECO:0000256" key="8">
    <source>
        <dbReference type="ARBA" id="ARBA00023053"/>
    </source>
</evidence>
<keyword evidence="19" id="KW-1185">Reference proteome</keyword>
<feature type="transmembrane region" description="Helical" evidence="16">
    <location>
        <begin position="235"/>
        <end position="254"/>
    </location>
</feature>